<gene>
    <name evidence="1" type="ORF">EG349_13405</name>
    <name evidence="2" type="ORF">EG353_11865</name>
</gene>
<dbReference type="Proteomes" id="UP000281741">
    <property type="component" value="Chromosome"/>
</dbReference>
<accession>A0AAD0YFA6</accession>
<name>A0AAD0YFA6_9FLAO</name>
<dbReference type="EMBL" id="CP033915">
    <property type="protein sequence ID" value="AZA87719.1"/>
    <property type="molecule type" value="Genomic_DNA"/>
</dbReference>
<dbReference type="AlphaFoldDB" id="A0AAD0YFA6"/>
<protein>
    <submittedName>
        <fullName evidence="1">Uncharacterized protein</fullName>
    </submittedName>
</protein>
<evidence type="ECO:0000313" key="2">
    <source>
        <dbReference type="EMBL" id="AZA96217.1"/>
    </source>
</evidence>
<keyword evidence="4" id="KW-1185">Reference proteome</keyword>
<organism evidence="1 3">
    <name type="scientific">Chryseobacterium shandongense</name>
    <dbReference type="NCBI Taxonomy" id="1493872"/>
    <lineage>
        <taxon>Bacteria</taxon>
        <taxon>Pseudomonadati</taxon>
        <taxon>Bacteroidota</taxon>
        <taxon>Flavobacteriia</taxon>
        <taxon>Flavobacteriales</taxon>
        <taxon>Weeksellaceae</taxon>
        <taxon>Chryseobacterium group</taxon>
        <taxon>Chryseobacterium</taxon>
    </lineage>
</organism>
<dbReference type="RefSeq" id="WP_123854809.1">
    <property type="nucleotide sequence ID" value="NZ_CP033912.1"/>
</dbReference>
<dbReference type="EMBL" id="CP033912">
    <property type="protein sequence ID" value="AZA96217.1"/>
    <property type="molecule type" value="Genomic_DNA"/>
</dbReference>
<dbReference type="Proteomes" id="UP000274073">
    <property type="component" value="Chromosome"/>
</dbReference>
<evidence type="ECO:0000313" key="4">
    <source>
        <dbReference type="Proteomes" id="UP000281741"/>
    </source>
</evidence>
<sequence length="346" mass="40934">MKKLLIIFILLAKICHAQNNRDKRNYLVYAAEVSLYDKNYNQSLKYFTKAFKYAPAQTSYELLTAASVAFKLNKVKIAESYLKESITKYKVPLELINTYPKLAPYKNSKLIKEINSSYDSLLKEYYSHLKNISAYLEVEQLVTKDQYVRSLTNYYFGMSDEEGGEMLFNYINAVNKKDSLGIQKYGRFVNFKDKNLENLKFKLMENTDSLNIQKYIDLTKKHGYFENGWILLWHHRGTYNESNFVWNFFKPYINSDIERGNLERDFFAAFEDDYHISKAGKQKYGTVSQYEIYPIENIKNVDSIREKIGLPPLYYDKIIYDIDIPKDYLINEKKFRESIFSKVESL</sequence>
<evidence type="ECO:0000313" key="1">
    <source>
        <dbReference type="EMBL" id="AZA87719.1"/>
    </source>
</evidence>
<proteinExistence type="predicted"/>
<evidence type="ECO:0000313" key="3">
    <source>
        <dbReference type="Proteomes" id="UP000274073"/>
    </source>
</evidence>
<reference evidence="3 4" key="1">
    <citation type="submission" date="2018-11" db="EMBL/GenBank/DDBJ databases">
        <title>Proposal to divide the Flavobacteriaceae and reorganize its genera based on Amino Acid Identity values calculated from whole genome sequences.</title>
        <authorList>
            <person name="Nicholson A.C."/>
            <person name="Gulvik C.A."/>
            <person name="Whitney A.M."/>
            <person name="Humrighouse B.W."/>
            <person name="Bell M."/>
            <person name="Holmes B."/>
            <person name="Steigerwalt A.G."/>
            <person name="Villarma A."/>
            <person name="Sheth M."/>
            <person name="Batra D."/>
            <person name="Pryor J."/>
            <person name="Bernardet J.-F."/>
            <person name="Hugo C."/>
            <person name="Kampfer P."/>
            <person name="Newman J."/>
            <person name="McQuiston J.R."/>
        </authorList>
    </citation>
    <scope>NUCLEOTIDE SEQUENCE [LARGE SCALE GENOMIC DNA]</scope>
    <source>
        <strain evidence="1 3">G0207</strain>
        <strain evidence="2 4">H5143</strain>
    </source>
</reference>